<proteinExistence type="predicted"/>
<sequence length="48" mass="5957">NFRVRRKEYIQSLELTKEQQQEEINLLRQALMHLQEENTRSKQEVEEL</sequence>
<evidence type="ECO:0000313" key="3">
    <source>
        <dbReference type="Proteomes" id="UP000789396"/>
    </source>
</evidence>
<evidence type="ECO:0000256" key="1">
    <source>
        <dbReference type="SAM" id="Coils"/>
    </source>
</evidence>
<dbReference type="EMBL" id="CAJVPZ010039103">
    <property type="protein sequence ID" value="CAG8756794.1"/>
    <property type="molecule type" value="Genomic_DNA"/>
</dbReference>
<keyword evidence="1" id="KW-0175">Coiled coil</keyword>
<protein>
    <submittedName>
        <fullName evidence="2">6837_t:CDS:1</fullName>
    </submittedName>
</protein>
<feature type="non-terminal residue" evidence="2">
    <location>
        <position position="1"/>
    </location>
</feature>
<dbReference type="SUPFAM" id="SSF57959">
    <property type="entry name" value="Leucine zipper domain"/>
    <property type="match status" value="1"/>
</dbReference>
<name>A0A9N9J0M1_9GLOM</name>
<dbReference type="OrthoDB" id="5571888at2759"/>
<dbReference type="GO" id="GO:0003700">
    <property type="term" value="F:DNA-binding transcription factor activity"/>
    <property type="evidence" value="ECO:0007669"/>
    <property type="project" value="InterPro"/>
</dbReference>
<dbReference type="AlphaFoldDB" id="A0A9N9J0M1"/>
<reference evidence="2" key="1">
    <citation type="submission" date="2021-06" db="EMBL/GenBank/DDBJ databases">
        <authorList>
            <person name="Kallberg Y."/>
            <person name="Tangrot J."/>
            <person name="Rosling A."/>
        </authorList>
    </citation>
    <scope>NUCLEOTIDE SEQUENCE</scope>
    <source>
        <strain evidence="2">IN212</strain>
    </source>
</reference>
<gene>
    <name evidence="2" type="ORF">RFULGI_LOCUS14007</name>
</gene>
<accession>A0A9N9J0M1</accession>
<organism evidence="2 3">
    <name type="scientific">Racocetra fulgida</name>
    <dbReference type="NCBI Taxonomy" id="60492"/>
    <lineage>
        <taxon>Eukaryota</taxon>
        <taxon>Fungi</taxon>
        <taxon>Fungi incertae sedis</taxon>
        <taxon>Mucoromycota</taxon>
        <taxon>Glomeromycotina</taxon>
        <taxon>Glomeromycetes</taxon>
        <taxon>Diversisporales</taxon>
        <taxon>Gigasporaceae</taxon>
        <taxon>Racocetra</taxon>
    </lineage>
</organism>
<evidence type="ECO:0000313" key="2">
    <source>
        <dbReference type="EMBL" id="CAG8756794.1"/>
    </source>
</evidence>
<dbReference type="Proteomes" id="UP000789396">
    <property type="component" value="Unassembled WGS sequence"/>
</dbReference>
<dbReference type="InterPro" id="IPR046347">
    <property type="entry name" value="bZIP_sf"/>
</dbReference>
<keyword evidence="3" id="KW-1185">Reference proteome</keyword>
<comment type="caution">
    <text evidence="2">The sequence shown here is derived from an EMBL/GenBank/DDBJ whole genome shotgun (WGS) entry which is preliminary data.</text>
</comment>
<feature type="coiled-coil region" evidence="1">
    <location>
        <begin position="10"/>
        <end position="44"/>
    </location>
</feature>